<gene>
    <name evidence="1" type="ORF">HMPREF0653_01774</name>
</gene>
<evidence type="ECO:0000313" key="2">
    <source>
        <dbReference type="Proteomes" id="UP000016660"/>
    </source>
</evidence>
<accession>A0ABN0NQY8</accession>
<reference evidence="1 2" key="1">
    <citation type="submission" date="2013-06" db="EMBL/GenBank/DDBJ databases">
        <authorList>
            <person name="Weinstock G."/>
            <person name="Sodergren E."/>
            <person name="Lobos E.A."/>
            <person name="Fulton L."/>
            <person name="Fulton R."/>
            <person name="Courtney L."/>
            <person name="Fronick C."/>
            <person name="O'Laughlin M."/>
            <person name="Godfrey J."/>
            <person name="Wilson R.M."/>
            <person name="Miner T."/>
            <person name="Farmer C."/>
            <person name="Delehaunty K."/>
            <person name="Cordes M."/>
            <person name="Minx P."/>
            <person name="Tomlinson C."/>
            <person name="Chen J."/>
            <person name="Wollam A."/>
            <person name="Pepin K.H."/>
            <person name="Bhonagiri V."/>
            <person name="Zhang X."/>
            <person name="Warren W."/>
            <person name="Mitreva M."/>
            <person name="Mardis E.R."/>
            <person name="Wilson R.K."/>
        </authorList>
    </citation>
    <scope>NUCLEOTIDE SEQUENCE [LARGE SCALE GENOMIC DNA]</scope>
    <source>
        <strain evidence="1 2">ATCC 29426</strain>
    </source>
</reference>
<evidence type="ECO:0000313" key="1">
    <source>
        <dbReference type="EMBL" id="ERJ75750.1"/>
    </source>
</evidence>
<keyword evidence="2" id="KW-1185">Reference proteome</keyword>
<name>A0ABN0NQY8_9BACT</name>
<comment type="caution">
    <text evidence="1">The sequence shown here is derived from an EMBL/GenBank/DDBJ whole genome shotgun (WGS) entry which is preliminary data.</text>
</comment>
<dbReference type="Proteomes" id="UP000016660">
    <property type="component" value="Unassembled WGS sequence"/>
</dbReference>
<proteinExistence type="predicted"/>
<sequence length="47" mass="5817">MLGLFFFHIIGDNEYFLQFNYKILCPCCIFFFANNVQPFLYERYQTF</sequence>
<organism evidence="1 2">
    <name type="scientific">Prevotella disiens JCM 6334 = ATCC 29426</name>
    <dbReference type="NCBI Taxonomy" id="1235811"/>
    <lineage>
        <taxon>Bacteria</taxon>
        <taxon>Pseudomonadati</taxon>
        <taxon>Bacteroidota</taxon>
        <taxon>Bacteroidia</taxon>
        <taxon>Bacteroidales</taxon>
        <taxon>Prevotellaceae</taxon>
        <taxon>Prevotella</taxon>
    </lineage>
</organism>
<dbReference type="EMBL" id="AWUY01000159">
    <property type="protein sequence ID" value="ERJ75750.1"/>
    <property type="molecule type" value="Genomic_DNA"/>
</dbReference>
<protein>
    <submittedName>
        <fullName evidence="1">Uncharacterized protein</fullName>
    </submittedName>
</protein>